<dbReference type="EMBL" id="BJXR01000030">
    <property type="protein sequence ID" value="GEN08687.1"/>
    <property type="molecule type" value="Genomic_DNA"/>
</dbReference>
<dbReference type="Proteomes" id="UP000321514">
    <property type="component" value="Unassembled WGS sequence"/>
</dbReference>
<dbReference type="STRING" id="1334629.MFUL124B02_16195"/>
<accession>A0A511T436</accession>
<sequence>MQSTVGLGLRYSGMEATLTPTATSALHSMHSWGMVRPVSTPRRFRLLVPALLVSAMSGCLPFVQEAGDYEFTPVEIFRDDCGLYDANRDLFRGSLQVTGRVVRLNFGLLDTQLIGYFLAEGDDFAIDGTTINAATPVRGVDCLLDEASIHIDATTQCETRFDGAMRVRYASEQRPAECACELWMRFEAVKEANRCE</sequence>
<name>A0A511T436_MYXFU</name>
<dbReference type="AlphaFoldDB" id="A0A511T436"/>
<comment type="caution">
    <text evidence="1">The sequence shown here is derived from an EMBL/GenBank/DDBJ whole genome shotgun (WGS) entry which is preliminary data.</text>
</comment>
<proteinExistence type="predicted"/>
<gene>
    <name evidence="1" type="ORF">MFU01_37240</name>
</gene>
<evidence type="ECO:0000313" key="1">
    <source>
        <dbReference type="EMBL" id="GEN08687.1"/>
    </source>
</evidence>
<protein>
    <submittedName>
        <fullName evidence="1">Uncharacterized protein</fullName>
    </submittedName>
</protein>
<organism evidence="1 2">
    <name type="scientific">Myxococcus fulvus</name>
    <dbReference type="NCBI Taxonomy" id="33"/>
    <lineage>
        <taxon>Bacteria</taxon>
        <taxon>Pseudomonadati</taxon>
        <taxon>Myxococcota</taxon>
        <taxon>Myxococcia</taxon>
        <taxon>Myxococcales</taxon>
        <taxon>Cystobacterineae</taxon>
        <taxon>Myxococcaceae</taxon>
        <taxon>Myxococcus</taxon>
    </lineage>
</organism>
<reference evidence="1 2" key="1">
    <citation type="submission" date="2019-07" db="EMBL/GenBank/DDBJ databases">
        <title>Whole genome shotgun sequence of Myxococcus fulvus NBRC 100333.</title>
        <authorList>
            <person name="Hosoyama A."/>
            <person name="Uohara A."/>
            <person name="Ohji S."/>
            <person name="Ichikawa N."/>
        </authorList>
    </citation>
    <scope>NUCLEOTIDE SEQUENCE [LARGE SCALE GENOMIC DNA]</scope>
    <source>
        <strain evidence="1 2">NBRC 100333</strain>
    </source>
</reference>
<evidence type="ECO:0000313" key="2">
    <source>
        <dbReference type="Proteomes" id="UP000321514"/>
    </source>
</evidence>